<dbReference type="InterPro" id="IPR005467">
    <property type="entry name" value="His_kinase_dom"/>
</dbReference>
<comment type="caution">
    <text evidence="17">The sequence shown here is derived from an EMBL/GenBank/DDBJ whole genome shotgun (WGS) entry which is preliminary data.</text>
</comment>
<name>A0A0P8Z036_9CLOT</name>
<dbReference type="OrthoDB" id="9813151at2"/>
<dbReference type="SUPFAM" id="SSF47384">
    <property type="entry name" value="Homodimeric domain of signal transducing histidine kinase"/>
    <property type="match status" value="1"/>
</dbReference>
<dbReference type="Proteomes" id="UP000050326">
    <property type="component" value="Unassembled WGS sequence"/>
</dbReference>
<dbReference type="AlphaFoldDB" id="A0A0P8Z036"/>
<evidence type="ECO:0000256" key="14">
    <source>
        <dbReference type="SAM" id="Phobius"/>
    </source>
</evidence>
<dbReference type="EMBL" id="LKET01000021">
    <property type="protein sequence ID" value="KPU45495.1"/>
    <property type="molecule type" value="Genomic_DNA"/>
</dbReference>
<evidence type="ECO:0000256" key="4">
    <source>
        <dbReference type="ARBA" id="ARBA00022475"/>
    </source>
</evidence>
<dbReference type="RefSeq" id="WP_054873844.1">
    <property type="nucleotide sequence ID" value="NZ_LKET01000021.1"/>
</dbReference>
<sequence>MQSIKKRLSIILILSAALAILFSALLVNHTINRTFNEYLSDNQAKRDERIIHYFEEVYKKDKRWTYNSGIEIMHEAYMSNYCLTLFDADKKVVWGMDPGDVRISSHFYYMSRQNEGIYTTNNYEIKFDGETVGYIEIGQYAPVLLSKEDMEFKLAVNKSIALSVLITILIAGLLSLLLSKQFSKPLIEVSDTSVKLSKGNYDARSRETSKIIEIKNLNDSINILGERLKRQDSIRKRLISDISHEIRTPLNILENNLEAMADGIVPVSNERLMALNDEIIRFGRLLDNLNILKEFEAEEVEMNIIKIAIDKVIGAVIKDYEEELRNKNIEVSFNSDDAEYFVMGDADKLKQVFINIISNAVKFSNEGGKIWIDLDDDKSNIIIKIKDNGIGIAEKDLPFIFERLYRGDKSRNSIEGSGIGLTIVKRILMLHSADISIESRYGEGTAVTVVFNKAI</sequence>
<proteinExistence type="predicted"/>
<dbReference type="CDD" id="cd00082">
    <property type="entry name" value="HisKA"/>
    <property type="match status" value="1"/>
</dbReference>
<keyword evidence="18" id="KW-1185">Reference proteome</keyword>
<keyword evidence="8" id="KW-0547">Nucleotide-binding</keyword>
<keyword evidence="9 17" id="KW-0418">Kinase</keyword>
<evidence type="ECO:0000256" key="3">
    <source>
        <dbReference type="ARBA" id="ARBA00012438"/>
    </source>
</evidence>
<evidence type="ECO:0000256" key="1">
    <source>
        <dbReference type="ARBA" id="ARBA00000085"/>
    </source>
</evidence>
<dbReference type="CDD" id="cd00075">
    <property type="entry name" value="HATPase"/>
    <property type="match status" value="1"/>
</dbReference>
<feature type="domain" description="Histidine kinase" evidence="15">
    <location>
        <begin position="241"/>
        <end position="455"/>
    </location>
</feature>
<keyword evidence="6 17" id="KW-0808">Transferase</keyword>
<evidence type="ECO:0000256" key="6">
    <source>
        <dbReference type="ARBA" id="ARBA00022679"/>
    </source>
</evidence>
<evidence type="ECO:0000256" key="12">
    <source>
        <dbReference type="ARBA" id="ARBA00023012"/>
    </source>
</evidence>
<dbReference type="SMART" id="SM00388">
    <property type="entry name" value="HisKA"/>
    <property type="match status" value="1"/>
</dbReference>
<keyword evidence="13 14" id="KW-0472">Membrane</keyword>
<keyword evidence="7 14" id="KW-0812">Transmembrane</keyword>
<dbReference type="InterPro" id="IPR003660">
    <property type="entry name" value="HAMP_dom"/>
</dbReference>
<dbReference type="PATRIC" id="fig|36849.3.peg.779"/>
<keyword evidence="11 14" id="KW-1133">Transmembrane helix</keyword>
<evidence type="ECO:0000256" key="10">
    <source>
        <dbReference type="ARBA" id="ARBA00022840"/>
    </source>
</evidence>
<dbReference type="InterPro" id="IPR003661">
    <property type="entry name" value="HisK_dim/P_dom"/>
</dbReference>
<evidence type="ECO:0000256" key="2">
    <source>
        <dbReference type="ARBA" id="ARBA00004651"/>
    </source>
</evidence>
<dbReference type="Gene3D" id="1.10.287.130">
    <property type="match status" value="1"/>
</dbReference>
<evidence type="ECO:0000256" key="7">
    <source>
        <dbReference type="ARBA" id="ARBA00022692"/>
    </source>
</evidence>
<dbReference type="InterPro" id="IPR036097">
    <property type="entry name" value="HisK_dim/P_sf"/>
</dbReference>
<dbReference type="Pfam" id="PF00512">
    <property type="entry name" value="HisKA"/>
    <property type="match status" value="1"/>
</dbReference>
<dbReference type="Pfam" id="PF02518">
    <property type="entry name" value="HATPase_c"/>
    <property type="match status" value="1"/>
</dbReference>
<evidence type="ECO:0000256" key="11">
    <source>
        <dbReference type="ARBA" id="ARBA00022989"/>
    </source>
</evidence>
<dbReference type="PROSITE" id="PS50109">
    <property type="entry name" value="HIS_KIN"/>
    <property type="match status" value="1"/>
</dbReference>
<dbReference type="Gene3D" id="3.30.565.10">
    <property type="entry name" value="Histidine kinase-like ATPase, C-terminal domain"/>
    <property type="match status" value="1"/>
</dbReference>
<evidence type="ECO:0000256" key="5">
    <source>
        <dbReference type="ARBA" id="ARBA00022553"/>
    </source>
</evidence>
<dbReference type="GO" id="GO:0000155">
    <property type="term" value="F:phosphorelay sensor kinase activity"/>
    <property type="evidence" value="ECO:0007669"/>
    <property type="project" value="InterPro"/>
</dbReference>
<dbReference type="GO" id="GO:0005524">
    <property type="term" value="F:ATP binding"/>
    <property type="evidence" value="ECO:0007669"/>
    <property type="project" value="UniProtKB-KW"/>
</dbReference>
<protein>
    <recommendedName>
        <fullName evidence="3">histidine kinase</fullName>
        <ecNumber evidence="3">2.7.13.3</ecNumber>
    </recommendedName>
</protein>
<dbReference type="SMART" id="SM00387">
    <property type="entry name" value="HATPase_c"/>
    <property type="match status" value="1"/>
</dbReference>
<dbReference type="InterPro" id="IPR036890">
    <property type="entry name" value="HATPase_C_sf"/>
</dbReference>
<dbReference type="PANTHER" id="PTHR45528">
    <property type="entry name" value="SENSOR HISTIDINE KINASE CPXA"/>
    <property type="match status" value="1"/>
</dbReference>
<keyword evidence="4" id="KW-1003">Cell membrane</keyword>
<evidence type="ECO:0000259" key="15">
    <source>
        <dbReference type="PROSITE" id="PS50109"/>
    </source>
</evidence>
<evidence type="ECO:0000256" key="13">
    <source>
        <dbReference type="ARBA" id="ARBA00023136"/>
    </source>
</evidence>
<dbReference type="Gene3D" id="6.10.340.10">
    <property type="match status" value="1"/>
</dbReference>
<comment type="catalytic activity">
    <reaction evidence="1">
        <text>ATP + protein L-histidine = ADP + protein N-phospho-L-histidine.</text>
        <dbReference type="EC" id="2.7.13.3"/>
    </reaction>
</comment>
<dbReference type="InterPro" id="IPR004358">
    <property type="entry name" value="Sig_transdc_His_kin-like_C"/>
</dbReference>
<dbReference type="GO" id="GO:0005886">
    <property type="term" value="C:plasma membrane"/>
    <property type="evidence" value="ECO:0007669"/>
    <property type="project" value="UniProtKB-SubCell"/>
</dbReference>
<dbReference type="PANTHER" id="PTHR45528:SF1">
    <property type="entry name" value="SENSOR HISTIDINE KINASE CPXA"/>
    <property type="match status" value="1"/>
</dbReference>
<dbReference type="EC" id="2.7.13.3" evidence="3"/>
<evidence type="ECO:0000313" key="17">
    <source>
        <dbReference type="EMBL" id="KPU45495.1"/>
    </source>
</evidence>
<keyword evidence="12" id="KW-0902">Two-component regulatory system</keyword>
<dbReference type="STRING" id="36849.OXPF_07280"/>
<dbReference type="InterPro" id="IPR003594">
    <property type="entry name" value="HATPase_dom"/>
</dbReference>
<evidence type="ECO:0000313" key="18">
    <source>
        <dbReference type="Proteomes" id="UP000050326"/>
    </source>
</evidence>
<dbReference type="FunFam" id="3.30.565.10:FF:000006">
    <property type="entry name" value="Sensor histidine kinase WalK"/>
    <property type="match status" value="1"/>
</dbReference>
<keyword evidence="5" id="KW-0597">Phosphoprotein</keyword>
<dbReference type="SUPFAM" id="SSF55874">
    <property type="entry name" value="ATPase domain of HSP90 chaperone/DNA topoisomerase II/histidine kinase"/>
    <property type="match status" value="1"/>
</dbReference>
<comment type="subcellular location">
    <subcellularLocation>
        <location evidence="2">Cell membrane</location>
        <topology evidence="2">Multi-pass membrane protein</topology>
    </subcellularLocation>
</comment>
<organism evidence="17 18">
    <name type="scientific">Oxobacter pfennigii</name>
    <dbReference type="NCBI Taxonomy" id="36849"/>
    <lineage>
        <taxon>Bacteria</taxon>
        <taxon>Bacillati</taxon>
        <taxon>Bacillota</taxon>
        <taxon>Clostridia</taxon>
        <taxon>Eubacteriales</taxon>
        <taxon>Clostridiaceae</taxon>
        <taxon>Oxobacter</taxon>
    </lineage>
</organism>
<keyword evidence="10" id="KW-0067">ATP-binding</keyword>
<dbReference type="PROSITE" id="PS50885">
    <property type="entry name" value="HAMP"/>
    <property type="match status" value="1"/>
</dbReference>
<evidence type="ECO:0000259" key="16">
    <source>
        <dbReference type="PROSITE" id="PS50885"/>
    </source>
</evidence>
<feature type="domain" description="HAMP" evidence="16">
    <location>
        <begin position="180"/>
        <end position="233"/>
    </location>
</feature>
<gene>
    <name evidence="17" type="primary">yycG_2</name>
    <name evidence="17" type="ORF">OXPF_07280</name>
</gene>
<evidence type="ECO:0000256" key="8">
    <source>
        <dbReference type="ARBA" id="ARBA00022741"/>
    </source>
</evidence>
<dbReference type="InterPro" id="IPR050398">
    <property type="entry name" value="HssS/ArlS-like"/>
</dbReference>
<dbReference type="PRINTS" id="PR00344">
    <property type="entry name" value="BCTRLSENSOR"/>
</dbReference>
<reference evidence="17 18" key="1">
    <citation type="submission" date="2015-09" db="EMBL/GenBank/DDBJ databases">
        <title>Genome sequence of Oxobacter pfennigii DSM 3222.</title>
        <authorList>
            <person name="Poehlein A."/>
            <person name="Bengelsdorf F.R."/>
            <person name="Schiel-Bengelsdorf B."/>
            <person name="Duerre P."/>
            <person name="Daniel R."/>
        </authorList>
    </citation>
    <scope>NUCLEOTIDE SEQUENCE [LARGE SCALE GENOMIC DNA]</scope>
    <source>
        <strain evidence="17 18">DSM 3222</strain>
    </source>
</reference>
<evidence type="ECO:0000256" key="9">
    <source>
        <dbReference type="ARBA" id="ARBA00022777"/>
    </source>
</evidence>
<feature type="transmembrane region" description="Helical" evidence="14">
    <location>
        <begin position="160"/>
        <end position="178"/>
    </location>
</feature>
<accession>A0A0P8Z036</accession>